<evidence type="ECO:0000256" key="2">
    <source>
        <dbReference type="SAM" id="MobiDB-lite"/>
    </source>
</evidence>
<evidence type="ECO:0000313" key="5">
    <source>
        <dbReference type="Proteomes" id="UP000216300"/>
    </source>
</evidence>
<dbReference type="PANTHER" id="PTHR21240">
    <property type="entry name" value="2-AMINO-3-CARBOXYLMUCONATE-6-SEMIALDEHYDE DECARBOXYLASE"/>
    <property type="match status" value="1"/>
</dbReference>
<dbReference type="OrthoDB" id="1407586at2"/>
<dbReference type="EMBL" id="NMVJ01000009">
    <property type="protein sequence ID" value="OYN89559.1"/>
    <property type="molecule type" value="Genomic_DNA"/>
</dbReference>
<dbReference type="Pfam" id="PF04909">
    <property type="entry name" value="Amidohydro_2"/>
    <property type="match status" value="1"/>
</dbReference>
<protein>
    <recommendedName>
        <fullName evidence="3">Amidohydrolase-related domain-containing protein</fullName>
    </recommendedName>
</protein>
<dbReference type="InterPro" id="IPR032466">
    <property type="entry name" value="Metal_Hydrolase"/>
</dbReference>
<feature type="domain" description="Amidohydrolase-related" evidence="3">
    <location>
        <begin position="77"/>
        <end position="280"/>
    </location>
</feature>
<keyword evidence="5" id="KW-1185">Reference proteome</keyword>
<dbReference type="GO" id="GO:0005737">
    <property type="term" value="C:cytoplasm"/>
    <property type="evidence" value="ECO:0007669"/>
    <property type="project" value="TreeGrafter"/>
</dbReference>
<dbReference type="GO" id="GO:0016787">
    <property type="term" value="F:hydrolase activity"/>
    <property type="evidence" value="ECO:0007669"/>
    <property type="project" value="InterPro"/>
</dbReference>
<dbReference type="InterPro" id="IPR032465">
    <property type="entry name" value="ACMSD"/>
</dbReference>
<dbReference type="AlphaFoldDB" id="A0A255EDD5"/>
<proteinExistence type="predicted"/>
<organism evidence="4 5">
    <name type="scientific">Parenemella sanctibonifatiensis</name>
    <dbReference type="NCBI Taxonomy" id="2016505"/>
    <lineage>
        <taxon>Bacteria</taxon>
        <taxon>Bacillati</taxon>
        <taxon>Actinomycetota</taxon>
        <taxon>Actinomycetes</taxon>
        <taxon>Propionibacteriales</taxon>
        <taxon>Propionibacteriaceae</taxon>
        <taxon>Parenemella</taxon>
    </lineage>
</organism>
<dbReference type="SUPFAM" id="SSF51556">
    <property type="entry name" value="Metallo-dependent hydrolases"/>
    <property type="match status" value="1"/>
</dbReference>
<dbReference type="GO" id="GO:0016831">
    <property type="term" value="F:carboxy-lyase activity"/>
    <property type="evidence" value="ECO:0007669"/>
    <property type="project" value="InterPro"/>
</dbReference>
<comment type="caution">
    <text evidence="4">The sequence shown here is derived from an EMBL/GenBank/DDBJ whole genome shotgun (WGS) entry which is preliminary data.</text>
</comment>
<name>A0A255EDD5_9ACTN</name>
<evidence type="ECO:0000259" key="3">
    <source>
        <dbReference type="Pfam" id="PF04909"/>
    </source>
</evidence>
<dbReference type="InterPro" id="IPR006680">
    <property type="entry name" value="Amidohydro-rel"/>
</dbReference>
<gene>
    <name evidence="4" type="ORF">CGZ91_10900</name>
</gene>
<keyword evidence="1" id="KW-0456">Lyase</keyword>
<sequence length="320" mass="34915">MALAASTPRMPLVPKPTSGIGVPSRNWVVGMESWDMKPPGREPAHFLPRRPAESSRPVPPGCETIEEKGIMEPMPVIDCHGHVGAGFDERLLHQADQLGVDTLVLSNISMSMRWPDEAEIERRNAEMGQIVAAHPGRVEGYAYVNPRHRNALDVIRRGLEDQGLIGLKLWIATTIDDALVDPIAELAAEYNAPILAHTWDKVDTQLAHETRPANLENAARRHPDTTFIAAHMGGRVERGLPHFVGLPNVYVDTCGTLITAREVALTVERVGADHTLFGSDLEGGCLAVNVGKVLAADLDQADFDLVMGNTMHTILQGVRR</sequence>
<dbReference type="Gene3D" id="3.20.20.140">
    <property type="entry name" value="Metal-dependent hydrolases"/>
    <property type="match status" value="1"/>
</dbReference>
<dbReference type="GO" id="GO:0019748">
    <property type="term" value="P:secondary metabolic process"/>
    <property type="evidence" value="ECO:0007669"/>
    <property type="project" value="TreeGrafter"/>
</dbReference>
<accession>A0A255EDD5</accession>
<dbReference type="PANTHER" id="PTHR21240:SF28">
    <property type="entry name" value="ISO-OROTATE DECARBOXYLASE (EUROFUNG)"/>
    <property type="match status" value="1"/>
</dbReference>
<evidence type="ECO:0000313" key="4">
    <source>
        <dbReference type="EMBL" id="OYN89559.1"/>
    </source>
</evidence>
<dbReference type="Proteomes" id="UP000216300">
    <property type="component" value="Unassembled WGS sequence"/>
</dbReference>
<feature type="region of interest" description="Disordered" evidence="2">
    <location>
        <begin position="39"/>
        <end position="60"/>
    </location>
</feature>
<evidence type="ECO:0000256" key="1">
    <source>
        <dbReference type="ARBA" id="ARBA00023239"/>
    </source>
</evidence>
<reference evidence="4 5" key="1">
    <citation type="submission" date="2017-07" db="EMBL/GenBank/DDBJ databases">
        <title>Draft whole genome sequences of clinical Proprionibacteriaceae strains.</title>
        <authorList>
            <person name="Bernier A.-M."/>
            <person name="Bernard K."/>
            <person name="Domingo M.-C."/>
        </authorList>
    </citation>
    <scope>NUCLEOTIDE SEQUENCE [LARGE SCALE GENOMIC DNA]</scope>
    <source>
        <strain evidence="4 5">NML 150081</strain>
    </source>
</reference>